<keyword evidence="2" id="KW-1185">Reference proteome</keyword>
<evidence type="ECO:0000313" key="1">
    <source>
        <dbReference type="EMBL" id="MBM6920979.1"/>
    </source>
</evidence>
<dbReference type="SUPFAM" id="SSF52540">
    <property type="entry name" value="P-loop containing nucleoside triphosphate hydrolases"/>
    <property type="match status" value="1"/>
</dbReference>
<dbReference type="InterPro" id="IPR027417">
    <property type="entry name" value="P-loop_NTPase"/>
</dbReference>
<dbReference type="PANTHER" id="PTHR11669">
    <property type="entry name" value="REPLICATION FACTOR C / DNA POLYMERASE III GAMMA-TAU SUBUNIT"/>
    <property type="match status" value="1"/>
</dbReference>
<reference evidence="1" key="2">
    <citation type="journal article" date="2021" name="Sci. Rep.">
        <title>The distribution of antibiotic resistance genes in chicken gut microbiota commensals.</title>
        <authorList>
            <person name="Juricova H."/>
            <person name="Matiasovicova J."/>
            <person name="Kubasova T."/>
            <person name="Cejkova D."/>
            <person name="Rychlik I."/>
        </authorList>
    </citation>
    <scope>NUCLEOTIDE SEQUENCE</scope>
    <source>
        <strain evidence="1">An559</strain>
    </source>
</reference>
<protein>
    <submittedName>
        <fullName evidence="1">DNA polymerase III subunit delta</fullName>
        <ecNumber evidence="1">2.7.7.7</ecNumber>
    </submittedName>
</protein>
<dbReference type="GO" id="GO:0006261">
    <property type="term" value="P:DNA-templated DNA replication"/>
    <property type="evidence" value="ECO:0007669"/>
    <property type="project" value="TreeGrafter"/>
</dbReference>
<dbReference type="InterPro" id="IPR050238">
    <property type="entry name" value="DNA_Rep/Repair_Clamp_Loader"/>
</dbReference>
<comment type="caution">
    <text evidence="1">The sequence shown here is derived from an EMBL/GenBank/DDBJ whole genome shotgun (WGS) entry which is preliminary data.</text>
</comment>
<dbReference type="Pfam" id="PF13177">
    <property type="entry name" value="DNA_pol3_delta2"/>
    <property type="match status" value="1"/>
</dbReference>
<dbReference type="RefSeq" id="WP_204446467.1">
    <property type="nucleotide sequence ID" value="NZ_JACJKY010000009.1"/>
</dbReference>
<reference evidence="1" key="1">
    <citation type="submission" date="2020-08" db="EMBL/GenBank/DDBJ databases">
        <authorList>
            <person name="Cejkova D."/>
            <person name="Kubasova T."/>
            <person name="Jahodarova E."/>
            <person name="Rychlik I."/>
        </authorList>
    </citation>
    <scope>NUCLEOTIDE SEQUENCE</scope>
    <source>
        <strain evidence="1">An559</strain>
    </source>
</reference>
<keyword evidence="1" id="KW-0548">Nucleotidyltransferase</keyword>
<name>A0A939BDD9_9FIRM</name>
<keyword evidence="1" id="KW-0808">Transferase</keyword>
<evidence type="ECO:0000313" key="2">
    <source>
        <dbReference type="Proteomes" id="UP000774750"/>
    </source>
</evidence>
<dbReference type="NCBIfam" id="TIGR00678">
    <property type="entry name" value="holB"/>
    <property type="match status" value="1"/>
</dbReference>
<dbReference type="PANTHER" id="PTHR11669:SF8">
    <property type="entry name" value="DNA POLYMERASE III SUBUNIT DELTA"/>
    <property type="match status" value="1"/>
</dbReference>
<dbReference type="AlphaFoldDB" id="A0A939BDD9"/>
<gene>
    <name evidence="1" type="primary">holB</name>
    <name evidence="1" type="ORF">H6A12_07420</name>
</gene>
<proteinExistence type="predicted"/>
<organism evidence="1 2">
    <name type="scientific">Merdimmobilis hominis</name>
    <dbReference type="NCBI Taxonomy" id="2897707"/>
    <lineage>
        <taxon>Bacteria</taxon>
        <taxon>Bacillati</taxon>
        <taxon>Bacillota</taxon>
        <taxon>Clostridia</taxon>
        <taxon>Eubacteriales</taxon>
        <taxon>Oscillospiraceae</taxon>
        <taxon>Merdimmobilis</taxon>
    </lineage>
</organism>
<accession>A0A939BDD9</accession>
<dbReference type="GO" id="GO:0003887">
    <property type="term" value="F:DNA-directed DNA polymerase activity"/>
    <property type="evidence" value="ECO:0007669"/>
    <property type="project" value="UniProtKB-EC"/>
</dbReference>
<dbReference type="GO" id="GO:0008408">
    <property type="term" value="F:3'-5' exonuclease activity"/>
    <property type="evidence" value="ECO:0007669"/>
    <property type="project" value="InterPro"/>
</dbReference>
<sequence length="319" mass="34389">MTRNVPVGNQTLYQMLTAAVSSEHLCHACLFFGEEGIGKRTAARFLASAVLCHRQGEKPCGECASCVKFAHQNHPDFYEYAGKRGKNAIGVDEIRRIRQDAYTIPNDGAYKVYLIPYAEEMSPAAANALLKVLEEPPAHAVFLLTANHYDRVMETIRSRCVKYPVLPLSDAQVETILAERFPDAAREAVQKASSLSGGNPGAAIRAMEETEEGMPIVQSVCDALAAGDEYALLCACTKAAASNQTMRAVLAGLLHTLRGALSAKTKQEPHVLASRMTMHGLTACIAVTEESIAALDGNVNGGLLAMELTARLMNARRLV</sequence>
<dbReference type="EC" id="2.7.7.7" evidence="1"/>
<dbReference type="Gene3D" id="3.40.50.300">
    <property type="entry name" value="P-loop containing nucleotide triphosphate hydrolases"/>
    <property type="match status" value="1"/>
</dbReference>
<dbReference type="EMBL" id="JACJKY010000009">
    <property type="protein sequence ID" value="MBM6920979.1"/>
    <property type="molecule type" value="Genomic_DNA"/>
</dbReference>
<dbReference type="Proteomes" id="UP000774750">
    <property type="component" value="Unassembled WGS sequence"/>
</dbReference>
<dbReference type="InterPro" id="IPR004622">
    <property type="entry name" value="DNA_pol_HolB"/>
</dbReference>